<dbReference type="HOGENOM" id="CLU_1205115_0_0_1"/>
<evidence type="ECO:0000256" key="1">
    <source>
        <dbReference type="SAM" id="MobiDB-lite"/>
    </source>
</evidence>
<name>A0A0C9SN96_PAXIN</name>
<feature type="compositionally biased region" description="Basic and acidic residues" evidence="1">
    <location>
        <begin position="9"/>
        <end position="25"/>
    </location>
</feature>
<feature type="region of interest" description="Disordered" evidence="1">
    <location>
        <begin position="1"/>
        <end position="25"/>
    </location>
</feature>
<reference evidence="3" key="2">
    <citation type="submission" date="2015-01" db="EMBL/GenBank/DDBJ databases">
        <title>Evolutionary Origins and Diversification of the Mycorrhizal Mutualists.</title>
        <authorList>
            <consortium name="DOE Joint Genome Institute"/>
            <consortium name="Mycorrhizal Genomics Consortium"/>
            <person name="Kohler A."/>
            <person name="Kuo A."/>
            <person name="Nagy L.G."/>
            <person name="Floudas D."/>
            <person name="Copeland A."/>
            <person name="Barry K.W."/>
            <person name="Cichocki N."/>
            <person name="Veneault-Fourrey C."/>
            <person name="LaButti K."/>
            <person name="Lindquist E.A."/>
            <person name="Lipzen A."/>
            <person name="Lundell T."/>
            <person name="Morin E."/>
            <person name="Murat C."/>
            <person name="Riley R."/>
            <person name="Ohm R."/>
            <person name="Sun H."/>
            <person name="Tunlid A."/>
            <person name="Henrissat B."/>
            <person name="Grigoriev I.V."/>
            <person name="Hibbett D.S."/>
            <person name="Martin F."/>
        </authorList>
    </citation>
    <scope>NUCLEOTIDE SEQUENCE [LARGE SCALE GENOMIC DNA]</scope>
    <source>
        <strain evidence="3">ATCC 200175</strain>
    </source>
</reference>
<keyword evidence="3" id="KW-1185">Reference proteome</keyword>
<dbReference type="AlphaFoldDB" id="A0A0C9SN96"/>
<accession>A0A0C9SN96</accession>
<dbReference type="EMBL" id="KN819859">
    <property type="protein sequence ID" value="KIJ07539.1"/>
    <property type="molecule type" value="Genomic_DNA"/>
</dbReference>
<dbReference type="Proteomes" id="UP000053647">
    <property type="component" value="Unassembled WGS sequence"/>
</dbReference>
<protein>
    <submittedName>
        <fullName evidence="2">Uncharacterized protein</fullName>
    </submittedName>
</protein>
<evidence type="ECO:0000313" key="3">
    <source>
        <dbReference type="Proteomes" id="UP000053647"/>
    </source>
</evidence>
<reference evidence="2 3" key="1">
    <citation type="submission" date="2014-06" db="EMBL/GenBank/DDBJ databases">
        <authorList>
            <consortium name="DOE Joint Genome Institute"/>
            <person name="Kuo A."/>
            <person name="Kohler A."/>
            <person name="Nagy L.G."/>
            <person name="Floudas D."/>
            <person name="Copeland A."/>
            <person name="Barry K.W."/>
            <person name="Cichocki N."/>
            <person name="Veneault-Fourrey C."/>
            <person name="LaButti K."/>
            <person name="Lindquist E.A."/>
            <person name="Lipzen A."/>
            <person name="Lundell T."/>
            <person name="Morin E."/>
            <person name="Murat C."/>
            <person name="Sun H."/>
            <person name="Tunlid A."/>
            <person name="Henrissat B."/>
            <person name="Grigoriev I.V."/>
            <person name="Hibbett D.S."/>
            <person name="Martin F."/>
            <person name="Nordberg H.P."/>
            <person name="Cantor M.N."/>
            <person name="Hua S.X."/>
        </authorList>
    </citation>
    <scope>NUCLEOTIDE SEQUENCE [LARGE SCALE GENOMIC DNA]</scope>
    <source>
        <strain evidence="2 3">ATCC 200175</strain>
    </source>
</reference>
<sequence length="230" mass="25470">MNPGPALDASRHNNDHANRTGKTVRDPVDSCDRRSAFAGECDVSVARCRSDKTHFKVICTKETPIQIHCDRRNAPYRERGLDPCRIIWVFISLGRFLITGIPLHNSLEQFFALVKFISHEVFSDYAHLYFPHHDDAGAASKRDGDAANAGAIATRLTSSQVPESDMAFLPQSSVQKLCPRYSARPTAMIQSAASKDELLDMVEHEAEKTVNLSDDQAVGGCIHDAIKYCP</sequence>
<evidence type="ECO:0000313" key="2">
    <source>
        <dbReference type="EMBL" id="KIJ07539.1"/>
    </source>
</evidence>
<gene>
    <name evidence="2" type="ORF">PAXINDRAFT_19274</name>
</gene>
<proteinExistence type="predicted"/>
<organism evidence="2 3">
    <name type="scientific">Paxillus involutus ATCC 200175</name>
    <dbReference type="NCBI Taxonomy" id="664439"/>
    <lineage>
        <taxon>Eukaryota</taxon>
        <taxon>Fungi</taxon>
        <taxon>Dikarya</taxon>
        <taxon>Basidiomycota</taxon>
        <taxon>Agaricomycotina</taxon>
        <taxon>Agaricomycetes</taxon>
        <taxon>Agaricomycetidae</taxon>
        <taxon>Boletales</taxon>
        <taxon>Paxilineae</taxon>
        <taxon>Paxillaceae</taxon>
        <taxon>Paxillus</taxon>
    </lineage>
</organism>